<sequence length="106" mass="11957">MEPELSISLFANRLFSREVYGGFFTLKPSLSTPPLSSCLPPSEHVQYPRHTELTAKWIPSGHGLWQALFVTYKHILCCLLFQPEPPAPPEHPLFGQTNGNNPQRQS</sequence>
<keyword evidence="2" id="KW-1185">Reference proteome</keyword>
<organism evidence="1 2">
    <name type="scientific">Mauremys mutica</name>
    <name type="common">yellowpond turtle</name>
    <dbReference type="NCBI Taxonomy" id="74926"/>
    <lineage>
        <taxon>Eukaryota</taxon>
        <taxon>Metazoa</taxon>
        <taxon>Chordata</taxon>
        <taxon>Craniata</taxon>
        <taxon>Vertebrata</taxon>
        <taxon>Euteleostomi</taxon>
        <taxon>Archelosauria</taxon>
        <taxon>Testudinata</taxon>
        <taxon>Testudines</taxon>
        <taxon>Cryptodira</taxon>
        <taxon>Durocryptodira</taxon>
        <taxon>Testudinoidea</taxon>
        <taxon>Geoemydidae</taxon>
        <taxon>Geoemydinae</taxon>
        <taxon>Mauremys</taxon>
    </lineage>
</organism>
<reference evidence="1" key="1">
    <citation type="submission" date="2021-09" db="EMBL/GenBank/DDBJ databases">
        <title>The genome of Mauremys mutica provides insights into the evolution of semi-aquatic lifestyle.</title>
        <authorList>
            <person name="Gong S."/>
            <person name="Gao Y."/>
        </authorList>
    </citation>
    <scope>NUCLEOTIDE SEQUENCE</scope>
    <source>
        <strain evidence="1">MM-2020</strain>
        <tissue evidence="1">Muscle</tissue>
    </source>
</reference>
<evidence type="ECO:0000313" key="2">
    <source>
        <dbReference type="Proteomes" id="UP000827986"/>
    </source>
</evidence>
<comment type="caution">
    <text evidence="1">The sequence shown here is derived from an EMBL/GenBank/DDBJ whole genome shotgun (WGS) entry which is preliminary data.</text>
</comment>
<dbReference type="Proteomes" id="UP000827986">
    <property type="component" value="Unassembled WGS sequence"/>
</dbReference>
<dbReference type="EMBL" id="JAHDVG010000467">
    <property type="protein sequence ID" value="KAH1181877.1"/>
    <property type="molecule type" value="Genomic_DNA"/>
</dbReference>
<evidence type="ECO:0000313" key="1">
    <source>
        <dbReference type="EMBL" id="KAH1181877.1"/>
    </source>
</evidence>
<dbReference type="AlphaFoldDB" id="A0A9D3XLK8"/>
<proteinExistence type="predicted"/>
<name>A0A9D3XLK8_9SAUR</name>
<accession>A0A9D3XLK8</accession>
<gene>
    <name evidence="1" type="ORF">KIL84_009631</name>
</gene>
<protein>
    <submittedName>
        <fullName evidence="1">Uncharacterized protein</fullName>
    </submittedName>
</protein>